<dbReference type="Proteomes" id="UP001412067">
    <property type="component" value="Unassembled WGS sequence"/>
</dbReference>
<gene>
    <name evidence="2" type="ORF">KSP40_PGU017065</name>
</gene>
<evidence type="ECO:0000313" key="3">
    <source>
        <dbReference type="Proteomes" id="UP001412067"/>
    </source>
</evidence>
<feature type="compositionally biased region" description="Basic and acidic residues" evidence="1">
    <location>
        <begin position="12"/>
        <end position="25"/>
    </location>
</feature>
<feature type="compositionally biased region" description="Low complexity" evidence="1">
    <location>
        <begin position="26"/>
        <end position="39"/>
    </location>
</feature>
<organism evidence="2 3">
    <name type="scientific">Platanthera guangdongensis</name>
    <dbReference type="NCBI Taxonomy" id="2320717"/>
    <lineage>
        <taxon>Eukaryota</taxon>
        <taxon>Viridiplantae</taxon>
        <taxon>Streptophyta</taxon>
        <taxon>Embryophyta</taxon>
        <taxon>Tracheophyta</taxon>
        <taxon>Spermatophyta</taxon>
        <taxon>Magnoliopsida</taxon>
        <taxon>Liliopsida</taxon>
        <taxon>Asparagales</taxon>
        <taxon>Orchidaceae</taxon>
        <taxon>Orchidoideae</taxon>
        <taxon>Orchideae</taxon>
        <taxon>Orchidinae</taxon>
        <taxon>Platanthera</taxon>
    </lineage>
</organism>
<evidence type="ECO:0000313" key="2">
    <source>
        <dbReference type="EMBL" id="KAK8955464.1"/>
    </source>
</evidence>
<dbReference type="EMBL" id="JBBWWR010000013">
    <property type="protein sequence ID" value="KAK8955464.1"/>
    <property type="molecule type" value="Genomic_DNA"/>
</dbReference>
<keyword evidence="3" id="KW-1185">Reference proteome</keyword>
<name>A0ABR2LZ43_9ASPA</name>
<feature type="compositionally biased region" description="Acidic residues" evidence="1">
    <location>
        <begin position="1"/>
        <end position="11"/>
    </location>
</feature>
<protein>
    <submittedName>
        <fullName evidence="2">Uncharacterized protein</fullName>
    </submittedName>
</protein>
<evidence type="ECO:0000256" key="1">
    <source>
        <dbReference type="SAM" id="MobiDB-lite"/>
    </source>
</evidence>
<feature type="region of interest" description="Disordered" evidence="1">
    <location>
        <begin position="1"/>
        <end position="80"/>
    </location>
</feature>
<reference evidence="2 3" key="1">
    <citation type="journal article" date="2022" name="Nat. Plants">
        <title>Genomes of leafy and leafless Platanthera orchids illuminate the evolution of mycoheterotrophy.</title>
        <authorList>
            <person name="Li M.H."/>
            <person name="Liu K.W."/>
            <person name="Li Z."/>
            <person name="Lu H.C."/>
            <person name="Ye Q.L."/>
            <person name="Zhang D."/>
            <person name="Wang J.Y."/>
            <person name="Li Y.F."/>
            <person name="Zhong Z.M."/>
            <person name="Liu X."/>
            <person name="Yu X."/>
            <person name="Liu D.K."/>
            <person name="Tu X.D."/>
            <person name="Liu B."/>
            <person name="Hao Y."/>
            <person name="Liao X.Y."/>
            <person name="Jiang Y.T."/>
            <person name="Sun W.H."/>
            <person name="Chen J."/>
            <person name="Chen Y.Q."/>
            <person name="Ai Y."/>
            <person name="Zhai J.W."/>
            <person name="Wu S.S."/>
            <person name="Zhou Z."/>
            <person name="Hsiao Y.Y."/>
            <person name="Wu W.L."/>
            <person name="Chen Y.Y."/>
            <person name="Lin Y.F."/>
            <person name="Hsu J.L."/>
            <person name="Li C.Y."/>
            <person name="Wang Z.W."/>
            <person name="Zhao X."/>
            <person name="Zhong W.Y."/>
            <person name="Ma X.K."/>
            <person name="Ma L."/>
            <person name="Huang J."/>
            <person name="Chen G.Z."/>
            <person name="Huang M.Z."/>
            <person name="Huang L."/>
            <person name="Peng D.H."/>
            <person name="Luo Y.B."/>
            <person name="Zou S.Q."/>
            <person name="Chen S.P."/>
            <person name="Lan S."/>
            <person name="Tsai W.C."/>
            <person name="Van de Peer Y."/>
            <person name="Liu Z.J."/>
        </authorList>
    </citation>
    <scope>NUCLEOTIDE SEQUENCE [LARGE SCALE GENOMIC DNA]</scope>
    <source>
        <strain evidence="2">Lor288</strain>
    </source>
</reference>
<accession>A0ABR2LZ43</accession>
<proteinExistence type="predicted"/>
<sequence length="80" mass="8521">MGIVVDAEEVEERATPPRPKLKDTSKSTTSKETLSLKSTPPSLRDTVRTSNSKDSPKSPNMKKISTSPAALSSGKIAANH</sequence>
<comment type="caution">
    <text evidence="2">The sequence shown here is derived from an EMBL/GenBank/DDBJ whole genome shotgun (WGS) entry which is preliminary data.</text>
</comment>